<name>A0A0M2UZC7_9BACT</name>
<dbReference type="EMBL" id="LAQJ01000147">
    <property type="protein sequence ID" value="KKO19834.1"/>
    <property type="molecule type" value="Genomic_DNA"/>
</dbReference>
<proteinExistence type="predicted"/>
<evidence type="ECO:0000313" key="1">
    <source>
        <dbReference type="EMBL" id="KKO19834.1"/>
    </source>
</evidence>
<sequence>MKTLVIKSDRLNLPEEIARKLKGKEVEFIETKEGILIKPIENQIKNARGSLKGSHFSSEKYMRLKKEEKELE</sequence>
<reference evidence="1 2" key="1">
    <citation type="journal article" date="2013" name="BMC Microbiol.">
        <title>Identification of the type II cytochrome c maturation pathway in anammox bacteria by comparative genomics.</title>
        <authorList>
            <person name="Ferousi C."/>
            <person name="Speth D.R."/>
            <person name="Reimann J."/>
            <person name="Op den Camp H.J."/>
            <person name="Allen J.W."/>
            <person name="Keltjens J.T."/>
            <person name="Jetten M.S."/>
        </authorList>
    </citation>
    <scope>NUCLEOTIDE SEQUENCE [LARGE SCALE GENOMIC DNA]</scope>
    <source>
        <strain evidence="1">RU1</strain>
    </source>
</reference>
<accession>A0A0M2UZC7</accession>
<organism evidence="1 2">
    <name type="scientific">Candidatus Brocadia fulgida</name>
    <dbReference type="NCBI Taxonomy" id="380242"/>
    <lineage>
        <taxon>Bacteria</taxon>
        <taxon>Pseudomonadati</taxon>
        <taxon>Planctomycetota</taxon>
        <taxon>Candidatus Brocadiia</taxon>
        <taxon>Candidatus Brocadiales</taxon>
        <taxon>Candidatus Brocadiaceae</taxon>
        <taxon>Candidatus Brocadia</taxon>
    </lineage>
</organism>
<dbReference type="AlphaFoldDB" id="A0A0M2UZC7"/>
<dbReference type="Proteomes" id="UP000034954">
    <property type="component" value="Unassembled WGS sequence"/>
</dbReference>
<gene>
    <name evidence="1" type="ORF">BROFUL_01436</name>
</gene>
<protein>
    <recommendedName>
        <fullName evidence="3">SpoVT-AbrB domain-containing protein</fullName>
    </recommendedName>
</protein>
<evidence type="ECO:0000313" key="2">
    <source>
        <dbReference type="Proteomes" id="UP000034954"/>
    </source>
</evidence>
<comment type="caution">
    <text evidence="1">The sequence shown here is derived from an EMBL/GenBank/DDBJ whole genome shotgun (WGS) entry which is preliminary data.</text>
</comment>
<evidence type="ECO:0008006" key="3">
    <source>
        <dbReference type="Google" id="ProtNLM"/>
    </source>
</evidence>
<keyword evidence="2" id="KW-1185">Reference proteome</keyword>